<dbReference type="OrthoDB" id="1491239at2"/>
<evidence type="ECO:0000256" key="1">
    <source>
        <dbReference type="SAM" id="SignalP"/>
    </source>
</evidence>
<protein>
    <submittedName>
        <fullName evidence="2">Long-chain fatty acid transport protein</fullName>
    </submittedName>
</protein>
<dbReference type="SUPFAM" id="SSF56935">
    <property type="entry name" value="Porins"/>
    <property type="match status" value="1"/>
</dbReference>
<accession>A0A521CQ70</accession>
<evidence type="ECO:0000313" key="3">
    <source>
        <dbReference type="Proteomes" id="UP000315971"/>
    </source>
</evidence>
<keyword evidence="3" id="KW-1185">Reference proteome</keyword>
<proteinExistence type="predicted"/>
<dbReference type="EMBL" id="FXSZ01000004">
    <property type="protein sequence ID" value="SMO60810.1"/>
    <property type="molecule type" value="Genomic_DNA"/>
</dbReference>
<dbReference type="RefSeq" id="WP_142603229.1">
    <property type="nucleotide sequence ID" value="NZ_FXSZ01000004.1"/>
</dbReference>
<dbReference type="AlphaFoldDB" id="A0A521CQ70"/>
<organism evidence="2 3">
    <name type="scientific">Solitalea koreensis</name>
    <dbReference type="NCBI Taxonomy" id="543615"/>
    <lineage>
        <taxon>Bacteria</taxon>
        <taxon>Pseudomonadati</taxon>
        <taxon>Bacteroidota</taxon>
        <taxon>Sphingobacteriia</taxon>
        <taxon>Sphingobacteriales</taxon>
        <taxon>Sphingobacteriaceae</taxon>
        <taxon>Solitalea</taxon>
    </lineage>
</organism>
<gene>
    <name evidence="2" type="ORF">SAMN06265350_104226</name>
</gene>
<feature type="chain" id="PRO_5022179492" evidence="1">
    <location>
        <begin position="23"/>
        <end position="432"/>
    </location>
</feature>
<dbReference type="Proteomes" id="UP000315971">
    <property type="component" value="Unassembled WGS sequence"/>
</dbReference>
<keyword evidence="1" id="KW-0732">Signal</keyword>
<feature type="signal peptide" evidence="1">
    <location>
        <begin position="1"/>
        <end position="22"/>
    </location>
</feature>
<sequence length="432" mass="47671">MYKFTRVVTSVLLSLISAGAFAQATTNSPYSAYGIGGIVAPTFVPSKGMGGLSFSMRNPDNINFANPASYNALYLTTIEAGAHGVYNKLTTSSLSENNKNFSIDHLAFGFPVGKENSSKWGMAFGMLPFSTSGYQVGTKSNLDTVQVSNNLDGDGGYSQVFIGNSVKVVKDLSVGFNISYVFGEISRTNNSEFTIPGAFNSRTTSATSVSGFNFNYGLQYVLKKGDHNLILSYSGSPKLRLDAKTDYVSDRYVKNSQGTIIRMDTSDYHPGVKGSYLLPSQHGFGIMYQKPFKLQVGLDFQYQNWSNFEQNDQNQGFKDAYSVILGTQYTPDITSVSKYSNRIDYRAGFSYNKSYLYLNSKNINQVQLSFGVGLPLSHQSFGGNLYTASKLNIAVELGQRGTTENDLVKEQYARLNFGLTLNDRWFVKRKFD</sequence>
<name>A0A521CQ70_9SPHI</name>
<reference evidence="2 3" key="1">
    <citation type="submission" date="2017-05" db="EMBL/GenBank/DDBJ databases">
        <authorList>
            <person name="Varghese N."/>
            <person name="Submissions S."/>
        </authorList>
    </citation>
    <scope>NUCLEOTIDE SEQUENCE [LARGE SCALE GENOMIC DNA]</scope>
    <source>
        <strain evidence="2 3">DSM 21342</strain>
    </source>
</reference>
<dbReference type="Gene3D" id="2.40.160.60">
    <property type="entry name" value="Outer membrane protein transport protein (OMPP1/FadL/TodX)"/>
    <property type="match status" value="1"/>
</dbReference>
<evidence type="ECO:0000313" key="2">
    <source>
        <dbReference type="EMBL" id="SMO60810.1"/>
    </source>
</evidence>